<dbReference type="PANTHER" id="PTHR21363">
    <property type="entry name" value="PREPHENATE DEHYDROGENASE"/>
    <property type="match status" value="1"/>
</dbReference>
<dbReference type="Pfam" id="PF20463">
    <property type="entry name" value="PDH_C"/>
    <property type="match status" value="1"/>
</dbReference>
<dbReference type="GO" id="GO:0006571">
    <property type="term" value="P:tyrosine biosynthetic process"/>
    <property type="evidence" value="ECO:0007669"/>
    <property type="project" value="UniProtKB-KW"/>
</dbReference>
<protein>
    <recommendedName>
        <fullName evidence="3">prephenate dehydrogenase</fullName>
        <ecNumber evidence="3">1.3.1.12</ecNumber>
    </recommendedName>
</protein>
<dbReference type="GO" id="GO:0004665">
    <property type="term" value="F:prephenate dehydrogenase (NADP+) activity"/>
    <property type="evidence" value="ECO:0007669"/>
    <property type="project" value="InterPro"/>
</dbReference>
<evidence type="ECO:0000256" key="7">
    <source>
        <dbReference type="ARBA" id="ARBA00023027"/>
    </source>
</evidence>
<reference evidence="11 12" key="1">
    <citation type="journal article" date="2016" name="Nat. Commun.">
        <title>Thousands of microbial genomes shed light on interconnected biogeochemical processes in an aquifer system.</title>
        <authorList>
            <person name="Anantharaman K."/>
            <person name="Brown C.T."/>
            <person name="Hug L.A."/>
            <person name="Sharon I."/>
            <person name="Castelle C.J."/>
            <person name="Probst A.J."/>
            <person name="Thomas B.C."/>
            <person name="Singh A."/>
            <person name="Wilkins M.J."/>
            <person name="Karaoz U."/>
            <person name="Brodie E.L."/>
            <person name="Williams K.H."/>
            <person name="Hubbard S.S."/>
            <person name="Banfield J.F."/>
        </authorList>
    </citation>
    <scope>NUCLEOTIDE SEQUENCE [LARGE SCALE GENOMIC DNA]</scope>
</reference>
<evidence type="ECO:0000256" key="8">
    <source>
        <dbReference type="ARBA" id="ARBA00023141"/>
    </source>
</evidence>
<dbReference type="SUPFAM" id="SSF48179">
    <property type="entry name" value="6-phosphogluconate dehydrogenase C-terminal domain-like"/>
    <property type="match status" value="1"/>
</dbReference>
<evidence type="ECO:0000259" key="10">
    <source>
        <dbReference type="PROSITE" id="PS51176"/>
    </source>
</evidence>
<feature type="domain" description="Prephenate/arogenate dehydrogenase" evidence="10">
    <location>
        <begin position="2"/>
        <end position="290"/>
    </location>
</feature>
<dbReference type="Pfam" id="PF02153">
    <property type="entry name" value="PDH_N"/>
    <property type="match status" value="1"/>
</dbReference>
<dbReference type="GO" id="GO:0070403">
    <property type="term" value="F:NAD+ binding"/>
    <property type="evidence" value="ECO:0007669"/>
    <property type="project" value="InterPro"/>
</dbReference>
<dbReference type="InterPro" id="IPR050812">
    <property type="entry name" value="Preph/Arog_dehydrog"/>
</dbReference>
<dbReference type="Proteomes" id="UP000179076">
    <property type="component" value="Unassembled WGS sequence"/>
</dbReference>
<dbReference type="EMBL" id="MFSP01000102">
    <property type="protein sequence ID" value="OGI65759.1"/>
    <property type="molecule type" value="Genomic_DNA"/>
</dbReference>
<comment type="caution">
    <text evidence="11">The sequence shown here is derived from an EMBL/GenBank/DDBJ whole genome shotgun (WGS) entry which is preliminary data.</text>
</comment>
<dbReference type="InterPro" id="IPR036291">
    <property type="entry name" value="NAD(P)-bd_dom_sf"/>
</dbReference>
<sequence>MERLAIIGVGLIGGSLARALRAQGSVGEIVGYGRTLENLSEAVRLGVIDGAENSASAAVRGSDMVVVAVPIGSMGQVLGEIRDALSPTAVVTDVGSVKAPVVTDARAALGTRFRDFVPGHPIAGTERSGVTASFAELFARRRVILTPNPDTDLAAVAQVRAMWTAAGADVKTMTAAEHDHVLAASSHLPHALAYALVDMFVRLDEHRAIFDCAGGGFRDFTRIAASDPTMWRDIFLANRVELLALLGQYQDDLRGLAEAIERGDSQWLWDTCARAQRAREQLGAVDESGGD</sequence>
<evidence type="ECO:0000313" key="11">
    <source>
        <dbReference type="EMBL" id="OGI65759.1"/>
    </source>
</evidence>
<gene>
    <name evidence="11" type="ORF">A2W18_09195</name>
</gene>
<evidence type="ECO:0000313" key="12">
    <source>
        <dbReference type="Proteomes" id="UP000179076"/>
    </source>
</evidence>
<comment type="similarity">
    <text evidence="2">Belongs to the prephenate/arogenate dehydrogenase family.</text>
</comment>
<evidence type="ECO:0000256" key="1">
    <source>
        <dbReference type="ARBA" id="ARBA00005067"/>
    </source>
</evidence>
<dbReference type="Gene3D" id="1.10.3660.10">
    <property type="entry name" value="6-phosphogluconate dehydrogenase C-terminal like domain"/>
    <property type="match status" value="1"/>
</dbReference>
<dbReference type="PROSITE" id="PS51176">
    <property type="entry name" value="PDH_ADH"/>
    <property type="match status" value="1"/>
</dbReference>
<dbReference type="SUPFAM" id="SSF51735">
    <property type="entry name" value="NAD(P)-binding Rossmann-fold domains"/>
    <property type="match status" value="1"/>
</dbReference>
<dbReference type="GO" id="GO:0008977">
    <property type="term" value="F:prephenate dehydrogenase (NAD+) activity"/>
    <property type="evidence" value="ECO:0007669"/>
    <property type="project" value="UniProtKB-EC"/>
</dbReference>
<dbReference type="Gene3D" id="3.40.50.720">
    <property type="entry name" value="NAD(P)-binding Rossmann-like Domain"/>
    <property type="match status" value="1"/>
</dbReference>
<comment type="pathway">
    <text evidence="1">Amino-acid biosynthesis; L-tyrosine biosynthesis; (4-hydroxyphenyl)pyruvate from prephenate (NAD(+) route): step 1/1.</text>
</comment>
<name>A0A1F6V8E1_9PROT</name>
<evidence type="ECO:0000256" key="4">
    <source>
        <dbReference type="ARBA" id="ARBA00022498"/>
    </source>
</evidence>
<evidence type="ECO:0000256" key="6">
    <source>
        <dbReference type="ARBA" id="ARBA00023002"/>
    </source>
</evidence>
<keyword evidence="8" id="KW-0057">Aromatic amino acid biosynthesis</keyword>
<dbReference type="AlphaFoldDB" id="A0A1F6V8E1"/>
<dbReference type="FunFam" id="3.40.50.720:FF:000208">
    <property type="entry name" value="Prephenate dehydrogenase"/>
    <property type="match status" value="1"/>
</dbReference>
<evidence type="ECO:0000256" key="5">
    <source>
        <dbReference type="ARBA" id="ARBA00022605"/>
    </source>
</evidence>
<evidence type="ECO:0000256" key="2">
    <source>
        <dbReference type="ARBA" id="ARBA00007964"/>
    </source>
</evidence>
<keyword evidence="5" id="KW-0028">Amino-acid biosynthesis</keyword>
<dbReference type="InterPro" id="IPR046825">
    <property type="entry name" value="PDH_C"/>
</dbReference>
<proteinExistence type="inferred from homology"/>
<keyword evidence="6" id="KW-0560">Oxidoreductase</keyword>
<evidence type="ECO:0000256" key="9">
    <source>
        <dbReference type="ARBA" id="ARBA00049260"/>
    </source>
</evidence>
<dbReference type="InterPro" id="IPR008927">
    <property type="entry name" value="6-PGluconate_DH-like_C_sf"/>
</dbReference>
<keyword evidence="7" id="KW-0520">NAD</keyword>
<dbReference type="EC" id="1.3.1.12" evidence="3"/>
<accession>A0A1F6V8E1</accession>
<organism evidence="11 12">
    <name type="scientific">Candidatus Muproteobacteria bacterium RBG_16_60_9</name>
    <dbReference type="NCBI Taxonomy" id="1817755"/>
    <lineage>
        <taxon>Bacteria</taxon>
        <taxon>Pseudomonadati</taxon>
        <taxon>Pseudomonadota</taxon>
        <taxon>Candidatus Muproteobacteria</taxon>
    </lineage>
</organism>
<keyword evidence="4" id="KW-0827">Tyrosine biosynthesis</keyword>
<comment type="catalytic activity">
    <reaction evidence="9">
        <text>prephenate + NAD(+) = 3-(4-hydroxyphenyl)pyruvate + CO2 + NADH</text>
        <dbReference type="Rhea" id="RHEA:13869"/>
        <dbReference type="ChEBI" id="CHEBI:16526"/>
        <dbReference type="ChEBI" id="CHEBI:29934"/>
        <dbReference type="ChEBI" id="CHEBI:36242"/>
        <dbReference type="ChEBI" id="CHEBI:57540"/>
        <dbReference type="ChEBI" id="CHEBI:57945"/>
        <dbReference type="EC" id="1.3.1.12"/>
    </reaction>
</comment>
<dbReference type="InterPro" id="IPR046826">
    <property type="entry name" value="PDH_N"/>
</dbReference>
<dbReference type="PANTHER" id="PTHR21363:SF0">
    <property type="entry name" value="PREPHENATE DEHYDROGENASE [NADP(+)]"/>
    <property type="match status" value="1"/>
</dbReference>
<evidence type="ECO:0000256" key="3">
    <source>
        <dbReference type="ARBA" id="ARBA00012068"/>
    </source>
</evidence>
<dbReference type="InterPro" id="IPR003099">
    <property type="entry name" value="Prephen_DH"/>
</dbReference>
<dbReference type="FunFam" id="1.10.3660.10:FF:000003">
    <property type="entry name" value="Prephenate dehydrogenase"/>
    <property type="match status" value="1"/>
</dbReference>